<evidence type="ECO:0000256" key="1">
    <source>
        <dbReference type="SAM" id="Phobius"/>
    </source>
</evidence>
<organism evidence="2">
    <name type="scientific">Oryza brachyantha</name>
    <name type="common">malo sina</name>
    <dbReference type="NCBI Taxonomy" id="4533"/>
    <lineage>
        <taxon>Eukaryota</taxon>
        <taxon>Viridiplantae</taxon>
        <taxon>Streptophyta</taxon>
        <taxon>Embryophyta</taxon>
        <taxon>Tracheophyta</taxon>
        <taxon>Spermatophyta</taxon>
        <taxon>Magnoliopsida</taxon>
        <taxon>Liliopsida</taxon>
        <taxon>Poales</taxon>
        <taxon>Poaceae</taxon>
        <taxon>BOP clade</taxon>
        <taxon>Oryzoideae</taxon>
        <taxon>Oryzeae</taxon>
        <taxon>Oryzinae</taxon>
        <taxon>Oryza</taxon>
    </lineage>
</organism>
<proteinExistence type="predicted"/>
<evidence type="ECO:0000313" key="2">
    <source>
        <dbReference type="EnsemblPlants" id="OB01G16170.1"/>
    </source>
</evidence>
<dbReference type="Gramene" id="OB01G16170.1">
    <property type="protein sequence ID" value="OB01G16170.1"/>
    <property type="gene ID" value="OB01G16170"/>
</dbReference>
<feature type="transmembrane region" description="Helical" evidence="1">
    <location>
        <begin position="33"/>
        <end position="53"/>
    </location>
</feature>
<dbReference type="HOGENOM" id="CLU_3053547_0_0_1"/>
<keyword evidence="3" id="KW-1185">Reference proteome</keyword>
<sequence length="54" mass="5866">MLAGLIGTDTIDHLVAFSAQIGHIVKTQPNLTIRYICIACMYGSTCIVFLVLLL</sequence>
<reference evidence="2" key="1">
    <citation type="journal article" date="2013" name="Nat. Commun.">
        <title>Whole-genome sequencing of Oryza brachyantha reveals mechanisms underlying Oryza genome evolution.</title>
        <authorList>
            <person name="Chen J."/>
            <person name="Huang Q."/>
            <person name="Gao D."/>
            <person name="Wang J."/>
            <person name="Lang Y."/>
            <person name="Liu T."/>
            <person name="Li B."/>
            <person name="Bai Z."/>
            <person name="Luis Goicoechea J."/>
            <person name="Liang C."/>
            <person name="Chen C."/>
            <person name="Zhang W."/>
            <person name="Sun S."/>
            <person name="Liao Y."/>
            <person name="Zhang X."/>
            <person name="Yang L."/>
            <person name="Song C."/>
            <person name="Wang M."/>
            <person name="Shi J."/>
            <person name="Liu G."/>
            <person name="Liu J."/>
            <person name="Zhou H."/>
            <person name="Zhou W."/>
            <person name="Yu Q."/>
            <person name="An N."/>
            <person name="Chen Y."/>
            <person name="Cai Q."/>
            <person name="Wang B."/>
            <person name="Liu B."/>
            <person name="Min J."/>
            <person name="Huang Y."/>
            <person name="Wu H."/>
            <person name="Li Z."/>
            <person name="Zhang Y."/>
            <person name="Yin Y."/>
            <person name="Song W."/>
            <person name="Jiang J."/>
            <person name="Jackson S.A."/>
            <person name="Wing R.A."/>
            <person name="Wang J."/>
            <person name="Chen M."/>
        </authorList>
    </citation>
    <scope>NUCLEOTIDE SEQUENCE [LARGE SCALE GENOMIC DNA]</scope>
    <source>
        <strain evidence="2">cv. IRGC 101232</strain>
    </source>
</reference>
<name>J3KXB1_ORYBR</name>
<protein>
    <submittedName>
        <fullName evidence="2">Uncharacterized protein</fullName>
    </submittedName>
</protein>
<reference evidence="2" key="2">
    <citation type="submission" date="2013-04" db="UniProtKB">
        <authorList>
            <consortium name="EnsemblPlants"/>
        </authorList>
    </citation>
    <scope>IDENTIFICATION</scope>
</reference>
<keyword evidence="1" id="KW-0472">Membrane</keyword>
<dbReference type="EnsemblPlants" id="OB01G16170.1">
    <property type="protein sequence ID" value="OB01G16170.1"/>
    <property type="gene ID" value="OB01G16170"/>
</dbReference>
<keyword evidence="1" id="KW-1133">Transmembrane helix</keyword>
<keyword evidence="1" id="KW-0812">Transmembrane</keyword>
<dbReference type="Proteomes" id="UP000006038">
    <property type="component" value="Chromosome 1"/>
</dbReference>
<dbReference type="AlphaFoldDB" id="J3KXB1"/>
<accession>J3KXB1</accession>
<evidence type="ECO:0000313" key="3">
    <source>
        <dbReference type="Proteomes" id="UP000006038"/>
    </source>
</evidence>